<reference evidence="4 6" key="3">
    <citation type="submission" date="2017-09" db="EMBL/GenBank/DDBJ databases">
        <title>Bacterial strain isolated from the female urinary microbiota.</title>
        <authorList>
            <person name="Thomas-White K."/>
            <person name="Kumar N."/>
            <person name="Forster S."/>
            <person name="Putonti C."/>
            <person name="Lawley T."/>
            <person name="Wolfe A.J."/>
        </authorList>
    </citation>
    <scope>NUCLEOTIDE SEQUENCE [LARGE SCALE GENOMIC DNA]</scope>
    <source>
        <strain evidence="4 6">UMB0411</strain>
    </source>
</reference>
<dbReference type="Proteomes" id="UP000235293">
    <property type="component" value="Unassembled WGS sequence"/>
</dbReference>
<proteinExistence type="predicted"/>
<accession>A0A9X7FGC7</accession>
<feature type="signal peptide" evidence="2">
    <location>
        <begin position="1"/>
        <end position="25"/>
    </location>
</feature>
<dbReference type="EMBL" id="CP019058">
    <property type="protein sequence ID" value="APW19362.1"/>
    <property type="molecule type" value="Genomic_DNA"/>
</dbReference>
<evidence type="ECO:0000313" key="5">
    <source>
        <dbReference type="Proteomes" id="UP000186260"/>
    </source>
</evidence>
<dbReference type="RefSeq" id="WP_076003152.1">
    <property type="nucleotide sequence ID" value="NZ_CP019058.1"/>
</dbReference>
<dbReference type="PROSITE" id="PS51257">
    <property type="entry name" value="PROKAR_LIPOPROTEIN"/>
    <property type="match status" value="1"/>
</dbReference>
<sequence length="245" mass="26246">MFSKRAITIFAAAVVTALTLGTLSACEPQGKAVGSTGRAGDIIHDGVDIDDIHLLVIGSKLAALDDEVMKHCKTSKLSASYVPLSNVINPNEAAQQAIRAASEQPVSLILIDALDVTGVDDPHNANNQSNIKENNKLNNSTRNKQNESKAWISALQYARYAGVPVALINPVKAPKDATLYAATLYFDSDGSGIGKNIHESDLSKNSESLNNKSKKSKFERSSLLSIVRAIIDNTPHGREVIINDK</sequence>
<reference evidence="3" key="4">
    <citation type="journal article" date="2021" name="Pathogens">
        <title>Discrimination of Gardnerella Species by Combining MALDI-TOF Protein Profile, Chaperonin cpn60 Sequences, and Phenotypic Characteristics.</title>
        <authorList>
            <person name="Bulavaite A."/>
            <person name="Maier T."/>
            <person name="Pleckaityte M."/>
        </authorList>
    </citation>
    <scope>NUCLEOTIDE SEQUENCE</scope>
    <source>
        <strain evidence="3">GV37</strain>
    </source>
</reference>
<feature type="region of interest" description="Disordered" evidence="1">
    <location>
        <begin position="122"/>
        <end position="145"/>
    </location>
</feature>
<dbReference type="Proteomes" id="UP000186260">
    <property type="component" value="Chromosome"/>
</dbReference>
<dbReference type="AlphaFoldDB" id="A0A9X7FGC7"/>
<feature type="compositionally biased region" description="Polar residues" evidence="1">
    <location>
        <begin position="124"/>
        <end position="143"/>
    </location>
</feature>
<evidence type="ECO:0000313" key="4">
    <source>
        <dbReference type="EMBL" id="PMC55634.1"/>
    </source>
</evidence>
<protein>
    <recommendedName>
        <fullName evidence="7">Lipoprotein</fullName>
    </recommendedName>
</protein>
<reference evidence="5" key="1">
    <citation type="submission" date="2017-01" db="EMBL/GenBank/DDBJ databases">
        <title>Gardnerella vaginalis bacteremia associated with severe acute encephalopathy in a young female patient: Case Report and characterization of the isolate.</title>
        <authorList>
            <person name="Tankovic J."/>
            <person name="Timinskas A."/>
            <person name="Zilnyte M."/>
            <person name="Janulaitiene M."/>
            <person name="Zvirbliene A."/>
            <person name="Pleckaityte M."/>
        </authorList>
    </citation>
    <scope>NUCLEOTIDE SEQUENCE [LARGE SCALE GENOMIC DNA]</scope>
    <source>
        <strain evidence="5">GV37</strain>
    </source>
</reference>
<evidence type="ECO:0008006" key="7">
    <source>
        <dbReference type="Google" id="ProtNLM"/>
    </source>
</evidence>
<evidence type="ECO:0000313" key="6">
    <source>
        <dbReference type="Proteomes" id="UP000235293"/>
    </source>
</evidence>
<name>A0A9X7FGC7_9BIFI</name>
<keyword evidence="2" id="KW-0732">Signal</keyword>
<organism evidence="4 6">
    <name type="scientific">Gardnerella swidsinskii</name>
    <dbReference type="NCBI Taxonomy" id="2792979"/>
    <lineage>
        <taxon>Bacteria</taxon>
        <taxon>Bacillati</taxon>
        <taxon>Actinomycetota</taxon>
        <taxon>Actinomycetes</taxon>
        <taxon>Bifidobacteriales</taxon>
        <taxon>Bifidobacteriaceae</taxon>
        <taxon>Gardnerella</taxon>
    </lineage>
</organism>
<evidence type="ECO:0000256" key="1">
    <source>
        <dbReference type="SAM" id="MobiDB-lite"/>
    </source>
</evidence>
<gene>
    <name evidence="3" type="ORF">BVL65_03270</name>
    <name evidence="4" type="ORF">CJ213_02005</name>
</gene>
<dbReference type="EMBL" id="PNGY01000001">
    <property type="protein sequence ID" value="PMC55634.1"/>
    <property type="molecule type" value="Genomic_DNA"/>
</dbReference>
<evidence type="ECO:0000313" key="3">
    <source>
        <dbReference type="EMBL" id="APW19362.1"/>
    </source>
</evidence>
<feature type="chain" id="PRO_5040730196" description="Lipoprotein" evidence="2">
    <location>
        <begin position="26"/>
        <end position="245"/>
    </location>
</feature>
<reference evidence="3" key="2">
    <citation type="submission" date="2017-01" db="EMBL/GenBank/DDBJ databases">
        <authorList>
            <person name="Timinskas A."/>
        </authorList>
    </citation>
    <scope>NUCLEOTIDE SEQUENCE</scope>
    <source>
        <strain evidence="3">GV37</strain>
    </source>
</reference>
<keyword evidence="5" id="KW-1185">Reference proteome</keyword>
<evidence type="ECO:0000256" key="2">
    <source>
        <dbReference type="SAM" id="SignalP"/>
    </source>
</evidence>